<keyword evidence="4" id="KW-1185">Reference proteome</keyword>
<reference evidence="3 4" key="1">
    <citation type="journal article" date="2021" name="Hortic Res">
        <title>Chromosome-scale assembly of the Dendrobium chrysotoxum genome enhances the understanding of orchid evolution.</title>
        <authorList>
            <person name="Zhang Y."/>
            <person name="Zhang G.Q."/>
            <person name="Zhang D."/>
            <person name="Liu X.D."/>
            <person name="Xu X.Y."/>
            <person name="Sun W.H."/>
            <person name="Yu X."/>
            <person name="Zhu X."/>
            <person name="Wang Z.W."/>
            <person name="Zhao X."/>
            <person name="Zhong W.Y."/>
            <person name="Chen H."/>
            <person name="Yin W.L."/>
            <person name="Huang T."/>
            <person name="Niu S.C."/>
            <person name="Liu Z.J."/>
        </authorList>
    </citation>
    <scope>NUCLEOTIDE SEQUENCE [LARGE SCALE GENOMIC DNA]</scope>
    <source>
        <strain evidence="3">Lindl</strain>
    </source>
</reference>
<comment type="caution">
    <text evidence="3">The sequence shown here is derived from an EMBL/GenBank/DDBJ whole genome shotgun (WGS) entry which is preliminary data.</text>
</comment>
<feature type="region of interest" description="Disordered" evidence="2">
    <location>
        <begin position="74"/>
        <end position="106"/>
    </location>
</feature>
<sequence>MEGKENTGEEENTEDIEGEEYIEEEMEDINDTINIKVIYMVRHINMNDEAYYDDGEGDDRWKSLPRRVHPCHNEAGFTAGRGGQPQGEDEVEEIEGNPPDDENDTLVDMRRPIKRQMREKDREISQLNEKMTNMMAQMEAMMQMMQRTTAIGSPGRPWFRLASLARTEAAAASAASNNPPPPLPRVPVPRLQQQPPPATLLAAPDQPPPLQPSLQPPPPPESPKVISPLYSTPPPSIGQKPNPEPEPPKNNIVPEQGKILNGKESKKINGKAKEEEERRSITIAGKNIGAKMEFGFGSKSEVRNNGEEKAEDLAVKQAKLKRLVVNSNVQSINNSIVLNATYKQHSPGVHVNFARARQLKGSQATEKYWSTDE</sequence>
<keyword evidence="1" id="KW-0175">Coiled coil</keyword>
<feature type="compositionally biased region" description="Basic and acidic residues" evidence="2">
    <location>
        <begin position="261"/>
        <end position="278"/>
    </location>
</feature>
<evidence type="ECO:0000313" key="4">
    <source>
        <dbReference type="Proteomes" id="UP000775213"/>
    </source>
</evidence>
<feature type="compositionally biased region" description="Acidic residues" evidence="2">
    <location>
        <begin position="8"/>
        <end position="21"/>
    </location>
</feature>
<evidence type="ECO:0000256" key="1">
    <source>
        <dbReference type="SAM" id="Coils"/>
    </source>
</evidence>
<dbReference type="AlphaFoldDB" id="A0AAV7GME7"/>
<proteinExistence type="predicted"/>
<accession>A0AAV7GME7</accession>
<name>A0AAV7GME7_DENCH</name>
<dbReference type="EMBL" id="JAGFBR010000008">
    <property type="protein sequence ID" value="KAH0462974.1"/>
    <property type="molecule type" value="Genomic_DNA"/>
</dbReference>
<feature type="compositionally biased region" description="Low complexity" evidence="2">
    <location>
        <begin position="188"/>
        <end position="204"/>
    </location>
</feature>
<evidence type="ECO:0000256" key="2">
    <source>
        <dbReference type="SAM" id="MobiDB-lite"/>
    </source>
</evidence>
<dbReference type="Proteomes" id="UP000775213">
    <property type="component" value="Unassembled WGS sequence"/>
</dbReference>
<protein>
    <submittedName>
        <fullName evidence="3">Uncharacterized protein</fullName>
    </submittedName>
</protein>
<gene>
    <name evidence="3" type="ORF">IEQ34_007556</name>
</gene>
<feature type="compositionally biased region" description="Pro residues" evidence="2">
    <location>
        <begin position="178"/>
        <end position="187"/>
    </location>
</feature>
<feature type="compositionally biased region" description="Acidic residues" evidence="2">
    <location>
        <begin position="87"/>
        <end position="105"/>
    </location>
</feature>
<evidence type="ECO:0000313" key="3">
    <source>
        <dbReference type="EMBL" id="KAH0462974.1"/>
    </source>
</evidence>
<feature type="compositionally biased region" description="Pro residues" evidence="2">
    <location>
        <begin position="205"/>
        <end position="222"/>
    </location>
</feature>
<feature type="region of interest" description="Disordered" evidence="2">
    <location>
        <begin position="1"/>
        <end position="21"/>
    </location>
</feature>
<feature type="region of interest" description="Disordered" evidence="2">
    <location>
        <begin position="170"/>
        <end position="278"/>
    </location>
</feature>
<feature type="coiled-coil region" evidence="1">
    <location>
        <begin position="117"/>
        <end position="148"/>
    </location>
</feature>
<organism evidence="3 4">
    <name type="scientific">Dendrobium chrysotoxum</name>
    <name type="common">Orchid</name>
    <dbReference type="NCBI Taxonomy" id="161865"/>
    <lineage>
        <taxon>Eukaryota</taxon>
        <taxon>Viridiplantae</taxon>
        <taxon>Streptophyta</taxon>
        <taxon>Embryophyta</taxon>
        <taxon>Tracheophyta</taxon>
        <taxon>Spermatophyta</taxon>
        <taxon>Magnoliopsida</taxon>
        <taxon>Liliopsida</taxon>
        <taxon>Asparagales</taxon>
        <taxon>Orchidaceae</taxon>
        <taxon>Epidendroideae</taxon>
        <taxon>Malaxideae</taxon>
        <taxon>Dendrobiinae</taxon>
        <taxon>Dendrobium</taxon>
    </lineage>
</organism>